<protein>
    <submittedName>
        <fullName evidence="1">Uncharacterized protein</fullName>
    </submittedName>
</protein>
<accession>A0ABV9XMD3</accession>
<organism evidence="1 2">
    <name type="scientific">Streptomyces coeruleoprunus</name>
    <dbReference type="NCBI Taxonomy" id="285563"/>
    <lineage>
        <taxon>Bacteria</taxon>
        <taxon>Bacillati</taxon>
        <taxon>Actinomycetota</taxon>
        <taxon>Actinomycetes</taxon>
        <taxon>Kitasatosporales</taxon>
        <taxon>Streptomycetaceae</taxon>
        <taxon>Streptomyces</taxon>
    </lineage>
</organism>
<reference evidence="2" key="1">
    <citation type="journal article" date="2019" name="Int. J. Syst. Evol. Microbiol.">
        <title>The Global Catalogue of Microorganisms (GCM) 10K type strain sequencing project: providing services to taxonomists for standard genome sequencing and annotation.</title>
        <authorList>
            <consortium name="The Broad Institute Genomics Platform"/>
            <consortium name="The Broad Institute Genome Sequencing Center for Infectious Disease"/>
            <person name="Wu L."/>
            <person name="Ma J."/>
        </authorList>
    </citation>
    <scope>NUCLEOTIDE SEQUENCE [LARGE SCALE GENOMIC DNA]</scope>
    <source>
        <strain evidence="2">CGMCC 4.1648</strain>
    </source>
</reference>
<sequence>MHTTITPFTLTHWKERRRGEPTQWGWQGTSPEFGDIRVVHPAAPHRRERVVTEVRGGLIPTGTFEARGIHTEGMSRPSLNRATLRLGDGLVQLSRNRWALTHGGRSLRMRYLGDDYRLTAIDRKSYTLSRIADGEDPGVVLTVRQSGRGKSKRMTVQAAGRVLHADIALAALFAGVDRSVLTRRGAVRAGFSRIFDLWAESQY</sequence>
<dbReference type="EMBL" id="JBHSJD010000017">
    <property type="protein sequence ID" value="MFC5024682.1"/>
    <property type="molecule type" value="Genomic_DNA"/>
</dbReference>
<proteinExistence type="predicted"/>
<dbReference type="RefSeq" id="WP_345691326.1">
    <property type="nucleotide sequence ID" value="NZ_BAABIT010000001.1"/>
</dbReference>
<evidence type="ECO:0000313" key="2">
    <source>
        <dbReference type="Proteomes" id="UP001595829"/>
    </source>
</evidence>
<keyword evidence="2" id="KW-1185">Reference proteome</keyword>
<name>A0ABV9XMD3_9ACTN</name>
<dbReference type="Proteomes" id="UP001595829">
    <property type="component" value="Unassembled WGS sequence"/>
</dbReference>
<comment type="caution">
    <text evidence="1">The sequence shown here is derived from an EMBL/GenBank/DDBJ whole genome shotgun (WGS) entry which is preliminary data.</text>
</comment>
<gene>
    <name evidence="1" type="ORF">ACFPM3_21380</name>
</gene>
<evidence type="ECO:0000313" key="1">
    <source>
        <dbReference type="EMBL" id="MFC5024682.1"/>
    </source>
</evidence>